<protein>
    <submittedName>
        <fullName evidence="2">Uncharacterized protein</fullName>
    </submittedName>
</protein>
<keyword evidence="2" id="KW-0614">Plasmid</keyword>
<dbReference type="EMBL" id="CP009417">
    <property type="protein sequence ID" value="AJD93629.1"/>
    <property type="molecule type" value="Genomic_DNA"/>
</dbReference>
<organism evidence="2 3">
    <name type="scientific">Jeotgalibacillus malaysiensis</name>
    <dbReference type="NCBI Taxonomy" id="1508404"/>
    <lineage>
        <taxon>Bacteria</taxon>
        <taxon>Bacillati</taxon>
        <taxon>Bacillota</taxon>
        <taxon>Bacilli</taxon>
        <taxon>Bacillales</taxon>
        <taxon>Caryophanaceae</taxon>
        <taxon>Jeotgalibacillus</taxon>
    </lineage>
</organism>
<dbReference type="AlphaFoldDB" id="A0A0B5B0C0"/>
<evidence type="ECO:0000313" key="2">
    <source>
        <dbReference type="EMBL" id="AJD93629.1"/>
    </source>
</evidence>
<feature type="compositionally biased region" description="Basic residues" evidence="1">
    <location>
        <begin position="38"/>
        <end position="53"/>
    </location>
</feature>
<dbReference type="KEGG" id="jeo:JMA_43120"/>
<evidence type="ECO:0000256" key="1">
    <source>
        <dbReference type="SAM" id="MobiDB-lite"/>
    </source>
</evidence>
<dbReference type="BioCyc" id="JESP1508404:G14D9-13635-MONOMER"/>
<feature type="region of interest" description="Disordered" evidence="1">
    <location>
        <begin position="22"/>
        <end position="53"/>
    </location>
</feature>
<dbReference type="HOGENOM" id="CLU_3062406_0_0_9"/>
<accession>A0A0B5B0C0</accession>
<proteinExistence type="predicted"/>
<name>A0A0B5B0C0_9BACL</name>
<dbReference type="Proteomes" id="UP000031449">
    <property type="component" value="Plasmid unnamed"/>
</dbReference>
<reference evidence="2 3" key="1">
    <citation type="submission" date="2014-08" db="EMBL/GenBank/DDBJ databases">
        <title>Complete genome of a marine bacteria Jeotgalibacillus malaysiensis.</title>
        <authorList>
            <person name="Yaakop A.S."/>
            <person name="Chan K.-G."/>
            <person name="Goh K.M."/>
        </authorList>
    </citation>
    <scope>NUCLEOTIDE SEQUENCE [LARGE SCALE GENOMIC DNA]</scope>
    <source>
        <strain evidence="2 3">D5</strain>
        <plasmid evidence="3">Plasmid</plasmid>
    </source>
</reference>
<gene>
    <name evidence="2" type="ORF">JMA_43120</name>
</gene>
<keyword evidence="3" id="KW-1185">Reference proteome</keyword>
<sequence length="53" mass="6599">MKYDAMNQNEFEEMDFDVETFQRIKRRKPAKDPELRERGRKLNHRTKKKKDES</sequence>
<geneLocation type="plasmid" evidence="3"/>
<evidence type="ECO:0000313" key="3">
    <source>
        <dbReference type="Proteomes" id="UP000031449"/>
    </source>
</evidence>